<sequence length="299" mass="33418">MRPSGWFSNDPSSAGNWVITTSNGSVSLIQLVLELGVYGTFFCLDLVGAVCTRMLEPFTSPLHDVSMNGTHIAFRNKGVAYQTIFDVFLGKLSTKIKDIAYRQFVDASRRFTVAPYLLRRVEFIVKTDKPFRFVLHAPVREQLLLGQYSSINYTWSPANPVVQVHDAQSRPGKFDCFHDIQLAKQANLSKPWEAGYGNVMTAWAEICREVNRFPGFKINKKPEGLLIKTHCDGEVASMRKSGTSENTPTEIFCCGQQGPHELQQSQLHTQNGKLVDRKLKLGVDVGSIHTPVEVVIVVD</sequence>
<organism evidence="1 2">
    <name type="scientific">Aphanomyces astaci</name>
    <name type="common">Crayfish plague agent</name>
    <dbReference type="NCBI Taxonomy" id="112090"/>
    <lineage>
        <taxon>Eukaryota</taxon>
        <taxon>Sar</taxon>
        <taxon>Stramenopiles</taxon>
        <taxon>Oomycota</taxon>
        <taxon>Saprolegniomycetes</taxon>
        <taxon>Saprolegniales</taxon>
        <taxon>Verrucalvaceae</taxon>
        <taxon>Aphanomyces</taxon>
    </lineage>
</organism>
<name>A0A418EA47_APHAT</name>
<comment type="caution">
    <text evidence="1">The sequence shown here is derived from an EMBL/GenBank/DDBJ whole genome shotgun (WGS) entry which is preliminary data.</text>
</comment>
<evidence type="ECO:0000313" key="2">
    <source>
        <dbReference type="Proteomes" id="UP000286510"/>
    </source>
</evidence>
<dbReference type="Proteomes" id="UP000286510">
    <property type="component" value="Unassembled WGS sequence"/>
</dbReference>
<evidence type="ECO:0000313" key="1">
    <source>
        <dbReference type="EMBL" id="RHZ09349.1"/>
    </source>
</evidence>
<dbReference type="AlphaFoldDB" id="A0A418EA47"/>
<dbReference type="VEuPathDB" id="FungiDB:H257_16667"/>
<dbReference type="VEuPathDB" id="FungiDB:H257_06253"/>
<proteinExistence type="predicted"/>
<dbReference type="EMBL" id="QUTF01015448">
    <property type="protein sequence ID" value="RHZ09349.1"/>
    <property type="molecule type" value="Genomic_DNA"/>
</dbReference>
<gene>
    <name evidence="1" type="ORF">DYB26_004537</name>
</gene>
<reference evidence="1 2" key="1">
    <citation type="submission" date="2018-08" db="EMBL/GenBank/DDBJ databases">
        <title>Aphanomyces genome sequencing and annotation.</title>
        <authorList>
            <person name="Minardi D."/>
            <person name="Oidtmann B."/>
            <person name="Van Der Giezen M."/>
            <person name="Studholme D.J."/>
        </authorList>
    </citation>
    <scope>NUCLEOTIDE SEQUENCE [LARGE SCALE GENOMIC DNA]</scope>
    <source>
        <strain evidence="1 2">FDL457</strain>
    </source>
</reference>
<accession>A0A418EA47</accession>
<protein>
    <submittedName>
        <fullName evidence="1">Uncharacterized protein</fullName>
    </submittedName>
</protein>